<dbReference type="GO" id="GO:0012505">
    <property type="term" value="C:endomembrane system"/>
    <property type="evidence" value="ECO:0007669"/>
    <property type="project" value="UniProtKB-SubCell"/>
</dbReference>
<evidence type="ECO:0000256" key="3">
    <source>
        <dbReference type="ARBA" id="ARBA00022989"/>
    </source>
</evidence>
<dbReference type="STRING" id="1802200.A2812_00745"/>
<feature type="transmembrane region" description="Helical" evidence="5">
    <location>
        <begin position="24"/>
        <end position="47"/>
    </location>
</feature>
<organism evidence="6 7">
    <name type="scientific">Candidatus Staskawiczbacteria bacterium RIFCSPHIGHO2_01_FULL_36_16</name>
    <dbReference type="NCBI Taxonomy" id="1802200"/>
    <lineage>
        <taxon>Bacteria</taxon>
        <taxon>Candidatus Staskawicziibacteriota</taxon>
    </lineage>
</organism>
<gene>
    <name evidence="6" type="ORF">A2812_00745</name>
</gene>
<name>A0A1G2HRR0_9BACT</name>
<dbReference type="GO" id="GO:0016020">
    <property type="term" value="C:membrane"/>
    <property type="evidence" value="ECO:0007669"/>
    <property type="project" value="InterPro"/>
</dbReference>
<feature type="transmembrane region" description="Helical" evidence="5">
    <location>
        <begin position="115"/>
        <end position="133"/>
    </location>
</feature>
<feature type="transmembrane region" description="Helical" evidence="5">
    <location>
        <begin position="224"/>
        <end position="244"/>
    </location>
</feature>
<comment type="caution">
    <text evidence="6">The sequence shown here is derived from an EMBL/GenBank/DDBJ whole genome shotgun (WGS) entry which is preliminary data.</text>
</comment>
<evidence type="ECO:0000256" key="2">
    <source>
        <dbReference type="ARBA" id="ARBA00022692"/>
    </source>
</evidence>
<dbReference type="InterPro" id="IPR010545">
    <property type="entry name" value="SPP"/>
</dbReference>
<evidence type="ECO:0000256" key="5">
    <source>
        <dbReference type="SAM" id="Phobius"/>
    </source>
</evidence>
<keyword evidence="3 5" id="KW-1133">Transmembrane helix</keyword>
<proteinExistence type="predicted"/>
<accession>A0A1G2HRR0</accession>
<feature type="transmembrane region" description="Helical" evidence="5">
    <location>
        <begin position="67"/>
        <end position="85"/>
    </location>
</feature>
<dbReference type="SMART" id="SM00730">
    <property type="entry name" value="PSN"/>
    <property type="match status" value="1"/>
</dbReference>
<protein>
    <submittedName>
        <fullName evidence="6">Uncharacterized protein</fullName>
    </submittedName>
</protein>
<evidence type="ECO:0000313" key="7">
    <source>
        <dbReference type="Proteomes" id="UP000177190"/>
    </source>
</evidence>
<keyword evidence="4 5" id="KW-0472">Membrane</keyword>
<comment type="subcellular location">
    <subcellularLocation>
        <location evidence="1">Endomembrane system</location>
        <topology evidence="1">Multi-pass membrane protein</topology>
    </subcellularLocation>
</comment>
<reference evidence="6 7" key="1">
    <citation type="journal article" date="2016" name="Nat. Commun.">
        <title>Thousands of microbial genomes shed light on interconnected biogeochemical processes in an aquifer system.</title>
        <authorList>
            <person name="Anantharaman K."/>
            <person name="Brown C.T."/>
            <person name="Hug L.A."/>
            <person name="Sharon I."/>
            <person name="Castelle C.J."/>
            <person name="Probst A.J."/>
            <person name="Thomas B.C."/>
            <person name="Singh A."/>
            <person name="Wilkins M.J."/>
            <person name="Karaoz U."/>
            <person name="Brodie E.L."/>
            <person name="Williams K.H."/>
            <person name="Hubbard S.S."/>
            <person name="Banfield J.F."/>
        </authorList>
    </citation>
    <scope>NUCLEOTIDE SEQUENCE [LARGE SCALE GENOMIC DNA]</scope>
</reference>
<dbReference type="Pfam" id="PF06550">
    <property type="entry name" value="SPP"/>
    <property type="match status" value="1"/>
</dbReference>
<sequence length="299" mass="33692">MAVKYKAPKNIREKKSKINARKEFWIIFLIEAGLFLITSVLAVVSAFELNKLVKAQKIYLPKLSLQDFLFSFLFITFFVLLFISFKKASKFKELIYRGFFLITCFWGGMTVLNLFMPAFGAVLIMGILIIMWLEVPTVWVHDILITLGLAGTASFFGLGISPSIVIMLLVIFSFYDFIAVYKTKHMVAMAKEMIDKKVILGFIIPKEIKFFKNGLDKVKPGGNFLILGGGDIVFPNLLAVSVVPFGFLKALIIVLFSLIGSLFSYWIFINQKNKEPIPALPPVALFTIIGYFVALLLPL</sequence>
<evidence type="ECO:0000256" key="4">
    <source>
        <dbReference type="ARBA" id="ARBA00023136"/>
    </source>
</evidence>
<feature type="transmembrane region" description="Helical" evidence="5">
    <location>
        <begin position="250"/>
        <end position="268"/>
    </location>
</feature>
<dbReference type="EMBL" id="MHOM01000013">
    <property type="protein sequence ID" value="OGZ65079.1"/>
    <property type="molecule type" value="Genomic_DNA"/>
</dbReference>
<dbReference type="InterPro" id="IPR006639">
    <property type="entry name" value="Preselin/SPP"/>
</dbReference>
<dbReference type="AlphaFoldDB" id="A0A1G2HRR0"/>
<keyword evidence="2 5" id="KW-0812">Transmembrane</keyword>
<evidence type="ECO:0000256" key="1">
    <source>
        <dbReference type="ARBA" id="ARBA00004127"/>
    </source>
</evidence>
<dbReference type="Proteomes" id="UP000177190">
    <property type="component" value="Unassembled WGS sequence"/>
</dbReference>
<feature type="transmembrane region" description="Helical" evidence="5">
    <location>
        <begin position="280"/>
        <end position="297"/>
    </location>
</feature>
<dbReference type="GO" id="GO:0042500">
    <property type="term" value="F:aspartic endopeptidase activity, intramembrane cleaving"/>
    <property type="evidence" value="ECO:0007669"/>
    <property type="project" value="InterPro"/>
</dbReference>
<evidence type="ECO:0000313" key="6">
    <source>
        <dbReference type="EMBL" id="OGZ65079.1"/>
    </source>
</evidence>